<dbReference type="SUPFAM" id="SSF88659">
    <property type="entry name" value="Sigma3 and sigma4 domains of RNA polymerase sigma factors"/>
    <property type="match status" value="1"/>
</dbReference>
<dbReference type="GO" id="GO:0006352">
    <property type="term" value="P:DNA-templated transcription initiation"/>
    <property type="evidence" value="ECO:0007669"/>
    <property type="project" value="InterPro"/>
</dbReference>
<dbReference type="InterPro" id="IPR013324">
    <property type="entry name" value="RNA_pol_sigma_r3/r4-like"/>
</dbReference>
<keyword evidence="3" id="KW-0731">Sigma factor</keyword>
<evidence type="ECO:0000259" key="5">
    <source>
        <dbReference type="Pfam" id="PF04542"/>
    </source>
</evidence>
<dbReference type="InterPro" id="IPR039425">
    <property type="entry name" value="RNA_pol_sigma-70-like"/>
</dbReference>
<dbReference type="NCBIfam" id="TIGR02937">
    <property type="entry name" value="sigma70-ECF"/>
    <property type="match status" value="1"/>
</dbReference>
<evidence type="ECO:0000256" key="1">
    <source>
        <dbReference type="ARBA" id="ARBA00010641"/>
    </source>
</evidence>
<dbReference type="Gene3D" id="1.10.1740.10">
    <property type="match status" value="1"/>
</dbReference>
<dbReference type="RefSeq" id="WP_060863087.1">
    <property type="nucleotide sequence ID" value="NZ_LIRB01000147.1"/>
</dbReference>
<dbReference type="Proteomes" id="UP000070475">
    <property type="component" value="Unassembled WGS sequence"/>
</dbReference>
<gene>
    <name evidence="7" type="ORF">AMQ84_28110</name>
</gene>
<dbReference type="CDD" id="cd06171">
    <property type="entry name" value="Sigma70_r4"/>
    <property type="match status" value="1"/>
</dbReference>
<protein>
    <recommendedName>
        <fullName evidence="9">RNA polymerase subunit sigma-24</fullName>
    </recommendedName>
</protein>
<dbReference type="InterPro" id="IPR007627">
    <property type="entry name" value="RNA_pol_sigma70_r2"/>
</dbReference>
<name>A0A132TIN8_9BACL</name>
<comment type="caution">
    <text evidence="7">The sequence shown here is derived from an EMBL/GenBank/DDBJ whole genome shotgun (WGS) entry which is preliminary data.</text>
</comment>
<dbReference type="Pfam" id="PF08281">
    <property type="entry name" value="Sigma70_r4_2"/>
    <property type="match status" value="1"/>
</dbReference>
<dbReference type="OrthoDB" id="2657224at2"/>
<evidence type="ECO:0000313" key="8">
    <source>
        <dbReference type="Proteomes" id="UP000070475"/>
    </source>
</evidence>
<sequence>MDQTEGKLLLIQSSRFFSLSPVIQEEIFHVFYDLNYGSIFYVTHDHHATEDIIQEAFLKTIYKSPDVENERQLIGWIKVTVRNLVLNYLRKIKNSRHNIDVDRVFIKTASSGTAESVESQIEAKLLEEQILQYLSEMKPEYRFIIELRWKFGLSYHEIAQELHITDEKVRQKLHRARDLLKNKLLSKGRKL</sequence>
<proteinExistence type="inferred from homology"/>
<comment type="similarity">
    <text evidence="1">Belongs to the sigma-70 factor family. ECF subfamily.</text>
</comment>
<dbReference type="AlphaFoldDB" id="A0A132TIN8"/>
<evidence type="ECO:0000259" key="6">
    <source>
        <dbReference type="Pfam" id="PF08281"/>
    </source>
</evidence>
<dbReference type="GO" id="GO:0003677">
    <property type="term" value="F:DNA binding"/>
    <property type="evidence" value="ECO:0007669"/>
    <property type="project" value="InterPro"/>
</dbReference>
<keyword evidence="8" id="KW-1185">Reference proteome</keyword>
<dbReference type="SUPFAM" id="SSF88946">
    <property type="entry name" value="Sigma2 domain of RNA polymerase sigma factors"/>
    <property type="match status" value="1"/>
</dbReference>
<dbReference type="EMBL" id="LIRB01000147">
    <property type="protein sequence ID" value="KWX70906.1"/>
    <property type="molecule type" value="Genomic_DNA"/>
</dbReference>
<dbReference type="PATRIC" id="fig|483937.3.peg.3092"/>
<dbReference type="InterPro" id="IPR013325">
    <property type="entry name" value="RNA_pol_sigma_r2"/>
</dbReference>
<dbReference type="PANTHER" id="PTHR43133">
    <property type="entry name" value="RNA POLYMERASE ECF-TYPE SIGMA FACTO"/>
    <property type="match status" value="1"/>
</dbReference>
<evidence type="ECO:0008006" key="9">
    <source>
        <dbReference type="Google" id="ProtNLM"/>
    </source>
</evidence>
<evidence type="ECO:0000256" key="4">
    <source>
        <dbReference type="ARBA" id="ARBA00023163"/>
    </source>
</evidence>
<dbReference type="InterPro" id="IPR036388">
    <property type="entry name" value="WH-like_DNA-bd_sf"/>
</dbReference>
<dbReference type="PANTHER" id="PTHR43133:SF51">
    <property type="entry name" value="RNA POLYMERASE SIGMA FACTOR"/>
    <property type="match status" value="1"/>
</dbReference>
<organism evidence="7 8">
    <name type="scientific">Paenibacillus riograndensis</name>
    <dbReference type="NCBI Taxonomy" id="483937"/>
    <lineage>
        <taxon>Bacteria</taxon>
        <taxon>Bacillati</taxon>
        <taxon>Bacillota</taxon>
        <taxon>Bacilli</taxon>
        <taxon>Bacillales</taxon>
        <taxon>Paenibacillaceae</taxon>
        <taxon>Paenibacillus</taxon>
        <taxon>Paenibacillus sonchi group</taxon>
    </lineage>
</organism>
<dbReference type="InterPro" id="IPR013249">
    <property type="entry name" value="RNA_pol_sigma70_r4_t2"/>
</dbReference>
<keyword evidence="2" id="KW-0805">Transcription regulation</keyword>
<dbReference type="Gene3D" id="1.10.10.10">
    <property type="entry name" value="Winged helix-like DNA-binding domain superfamily/Winged helix DNA-binding domain"/>
    <property type="match status" value="1"/>
</dbReference>
<feature type="domain" description="RNA polymerase sigma-70 region 2" evidence="5">
    <location>
        <begin position="36"/>
        <end position="92"/>
    </location>
</feature>
<evidence type="ECO:0000256" key="2">
    <source>
        <dbReference type="ARBA" id="ARBA00023015"/>
    </source>
</evidence>
<keyword evidence="4" id="KW-0804">Transcription</keyword>
<dbReference type="InterPro" id="IPR014284">
    <property type="entry name" value="RNA_pol_sigma-70_dom"/>
</dbReference>
<evidence type="ECO:0000256" key="3">
    <source>
        <dbReference type="ARBA" id="ARBA00023082"/>
    </source>
</evidence>
<evidence type="ECO:0000313" key="7">
    <source>
        <dbReference type="EMBL" id="KWX70906.1"/>
    </source>
</evidence>
<reference evidence="7 8" key="1">
    <citation type="submission" date="2015-08" db="EMBL/GenBank/DDBJ databases">
        <title>Genomes of Paenibacillus riograndensis.</title>
        <authorList>
            <person name="Sant'Anna F.H."/>
            <person name="Souza R."/>
            <person name="Ambrosini A."/>
            <person name="Bach E."/>
            <person name="Fernandes G."/>
            <person name="Balsanelli E."/>
            <person name="Baura V.A."/>
            <person name="Pedrosa F.O."/>
            <person name="Souza E.M."/>
            <person name="Passaglia L."/>
        </authorList>
    </citation>
    <scope>NUCLEOTIDE SEQUENCE [LARGE SCALE GENOMIC DNA]</scope>
    <source>
        <strain evidence="7 8">CAS34</strain>
    </source>
</reference>
<dbReference type="Pfam" id="PF04542">
    <property type="entry name" value="Sigma70_r2"/>
    <property type="match status" value="1"/>
</dbReference>
<accession>A0A132TIN8</accession>
<dbReference type="GO" id="GO:0016987">
    <property type="term" value="F:sigma factor activity"/>
    <property type="evidence" value="ECO:0007669"/>
    <property type="project" value="UniProtKB-KW"/>
</dbReference>
<feature type="domain" description="RNA polymerase sigma factor 70 region 4 type 2" evidence="6">
    <location>
        <begin position="128"/>
        <end position="178"/>
    </location>
</feature>